<evidence type="ECO:0000313" key="2">
    <source>
        <dbReference type="Proteomes" id="UP000615446"/>
    </source>
</evidence>
<sequence>MRLKLSEIRTRLYNDNIAYKELEVALLGRTTLKNDIYLGGWKHGSMFYTVIPQQIYALGLASDLADVPRDR</sequence>
<evidence type="ECO:0000313" key="1">
    <source>
        <dbReference type="EMBL" id="GES84630.1"/>
    </source>
</evidence>
<dbReference type="AlphaFoldDB" id="A0A8H3LFC5"/>
<reference evidence="1" key="1">
    <citation type="submission" date="2019-10" db="EMBL/GenBank/DDBJ databases">
        <title>Conservation and host-specific expression of non-tandemly repeated heterogenous ribosome RNA gene in arbuscular mycorrhizal fungi.</title>
        <authorList>
            <person name="Maeda T."/>
            <person name="Kobayashi Y."/>
            <person name="Nakagawa T."/>
            <person name="Ezawa T."/>
            <person name="Yamaguchi K."/>
            <person name="Bino T."/>
            <person name="Nishimoto Y."/>
            <person name="Shigenobu S."/>
            <person name="Kawaguchi M."/>
        </authorList>
    </citation>
    <scope>NUCLEOTIDE SEQUENCE</scope>
    <source>
        <strain evidence="1">HR1</strain>
    </source>
</reference>
<dbReference type="EMBL" id="BLAL01000081">
    <property type="protein sequence ID" value="GES84630.1"/>
    <property type="molecule type" value="Genomic_DNA"/>
</dbReference>
<organism evidence="1 2">
    <name type="scientific">Rhizophagus clarus</name>
    <dbReference type="NCBI Taxonomy" id="94130"/>
    <lineage>
        <taxon>Eukaryota</taxon>
        <taxon>Fungi</taxon>
        <taxon>Fungi incertae sedis</taxon>
        <taxon>Mucoromycota</taxon>
        <taxon>Glomeromycotina</taxon>
        <taxon>Glomeromycetes</taxon>
        <taxon>Glomerales</taxon>
        <taxon>Glomeraceae</taxon>
        <taxon>Rhizophagus</taxon>
    </lineage>
</organism>
<accession>A0A8H3LFC5</accession>
<gene>
    <name evidence="1" type="ORF">RCL2_001174300</name>
</gene>
<comment type="caution">
    <text evidence="1">The sequence shown here is derived from an EMBL/GenBank/DDBJ whole genome shotgun (WGS) entry which is preliminary data.</text>
</comment>
<protein>
    <submittedName>
        <fullName evidence="1">Uncharacterized protein</fullName>
    </submittedName>
</protein>
<name>A0A8H3LFC5_9GLOM</name>
<proteinExistence type="predicted"/>
<dbReference type="Proteomes" id="UP000615446">
    <property type="component" value="Unassembled WGS sequence"/>
</dbReference>